<evidence type="ECO:0000256" key="14">
    <source>
        <dbReference type="ARBA" id="ARBA00031884"/>
    </source>
</evidence>
<dbReference type="InterPro" id="IPR014206">
    <property type="entry name" value="Cyt_c_ubiqinol_oxidase_su3"/>
</dbReference>
<keyword evidence="7 17" id="KW-0812">Transmembrane</keyword>
<evidence type="ECO:0000256" key="1">
    <source>
        <dbReference type="ARBA" id="ARBA00004651"/>
    </source>
</evidence>
<dbReference type="RefSeq" id="WP_176106285.1">
    <property type="nucleotide sequence ID" value="NZ_JAALDK010000001.1"/>
</dbReference>
<keyword evidence="10" id="KW-0560">Oxidoreductase</keyword>
<evidence type="ECO:0000256" key="16">
    <source>
        <dbReference type="ARBA" id="ARBA00032717"/>
    </source>
</evidence>
<dbReference type="FunFam" id="1.20.120.80:FF:000001">
    <property type="entry name" value="Cytochrome (Ubi)quinol oxidase subunit III"/>
    <property type="match status" value="1"/>
</dbReference>
<dbReference type="GO" id="GO:0004129">
    <property type="term" value="F:cytochrome-c oxidase activity"/>
    <property type="evidence" value="ECO:0007669"/>
    <property type="project" value="InterPro"/>
</dbReference>
<evidence type="ECO:0000256" key="6">
    <source>
        <dbReference type="ARBA" id="ARBA00022475"/>
    </source>
</evidence>
<evidence type="ECO:0000256" key="17">
    <source>
        <dbReference type="RuleBase" id="RU003376"/>
    </source>
</evidence>
<proteinExistence type="inferred from homology"/>
<evidence type="ECO:0000313" key="21">
    <source>
        <dbReference type="Proteomes" id="UP000594380"/>
    </source>
</evidence>
<evidence type="ECO:0000256" key="4">
    <source>
        <dbReference type="ARBA" id="ARBA00014687"/>
    </source>
</evidence>
<dbReference type="GO" id="GO:0005886">
    <property type="term" value="C:plasma membrane"/>
    <property type="evidence" value="ECO:0007669"/>
    <property type="project" value="UniProtKB-SubCell"/>
</dbReference>
<organism evidence="20 21">
    <name type="scientific">Paraburkholderia youngii</name>
    <dbReference type="NCBI Taxonomy" id="2782701"/>
    <lineage>
        <taxon>Bacteria</taxon>
        <taxon>Pseudomonadati</taxon>
        <taxon>Pseudomonadota</taxon>
        <taxon>Betaproteobacteria</taxon>
        <taxon>Burkholderiales</taxon>
        <taxon>Burkholderiaceae</taxon>
        <taxon>Paraburkholderia</taxon>
    </lineage>
</organism>
<feature type="transmembrane region" description="Helical" evidence="18">
    <location>
        <begin position="68"/>
        <end position="88"/>
    </location>
</feature>
<evidence type="ECO:0000256" key="15">
    <source>
        <dbReference type="ARBA" id="ARBA00032189"/>
    </source>
</evidence>
<protein>
    <recommendedName>
        <fullName evidence="4">Cytochrome bo(3) ubiquinol oxidase subunit 3</fullName>
    </recommendedName>
    <alternativeName>
        <fullName evidence="15">Cytochrome o ubiquinol oxidase subunit 3</fullName>
    </alternativeName>
    <alternativeName>
        <fullName evidence="13">Oxidase bo(3) subunit 3</fullName>
    </alternativeName>
    <alternativeName>
        <fullName evidence="16">Ubiquinol oxidase polypeptide III</fullName>
    </alternativeName>
    <alternativeName>
        <fullName evidence="14">Ubiquinol oxidase subunit 3</fullName>
    </alternativeName>
</protein>
<dbReference type="InterPro" id="IPR013833">
    <property type="entry name" value="Cyt_c_oxidase_su3_a-hlx"/>
</dbReference>
<keyword evidence="11 18" id="KW-0472">Membrane</keyword>
<evidence type="ECO:0000256" key="8">
    <source>
        <dbReference type="ARBA" id="ARBA00022982"/>
    </source>
</evidence>
<keyword evidence="9 18" id="KW-1133">Transmembrane helix</keyword>
<dbReference type="GeneID" id="301100294"/>
<dbReference type="AlphaFoldDB" id="A0A7Y6MXE8"/>
<dbReference type="Proteomes" id="UP000594380">
    <property type="component" value="Unassembled WGS sequence"/>
</dbReference>
<feature type="domain" description="Heme-copper oxidase subunit III family profile" evidence="19">
    <location>
        <begin position="29"/>
        <end position="205"/>
    </location>
</feature>
<keyword evidence="8" id="KW-0249">Electron transport</keyword>
<evidence type="ECO:0000256" key="12">
    <source>
        <dbReference type="ARBA" id="ARBA00025694"/>
    </source>
</evidence>
<dbReference type="PANTHER" id="PTHR11403:SF2">
    <property type="entry name" value="CYTOCHROME BO(3) UBIQUINOL OXIDASE SUBUNIT 3"/>
    <property type="match status" value="1"/>
</dbReference>
<dbReference type="SUPFAM" id="SSF81452">
    <property type="entry name" value="Cytochrome c oxidase subunit III-like"/>
    <property type="match status" value="1"/>
</dbReference>
<dbReference type="CDD" id="cd02863">
    <property type="entry name" value="Ubiquinol_oxidase_III"/>
    <property type="match status" value="1"/>
</dbReference>
<evidence type="ECO:0000256" key="3">
    <source>
        <dbReference type="ARBA" id="ARBA00011700"/>
    </source>
</evidence>
<comment type="caution">
    <text evidence="20">The sequence shown here is derived from an EMBL/GenBank/DDBJ whole genome shotgun (WGS) entry which is preliminary data.</text>
</comment>
<feature type="transmembrane region" description="Helical" evidence="18">
    <location>
        <begin position="137"/>
        <end position="163"/>
    </location>
</feature>
<name>A0A7Y6MXE8_9BURK</name>
<dbReference type="InterPro" id="IPR024791">
    <property type="entry name" value="Cyt_c/ubiquinol_Oxase_su3"/>
</dbReference>
<gene>
    <name evidence="20" type="primary">cyoC</name>
    <name evidence="20" type="ORF">G5S42_08060</name>
</gene>
<dbReference type="PROSITE" id="PS50253">
    <property type="entry name" value="COX3"/>
    <property type="match status" value="1"/>
</dbReference>
<dbReference type="InterPro" id="IPR033946">
    <property type="entry name" value="Ubiquinol_oxase_su3_dom"/>
</dbReference>
<dbReference type="InterPro" id="IPR000298">
    <property type="entry name" value="Cyt_c_oxidase-like_su3"/>
</dbReference>
<feature type="transmembrane region" description="Helical" evidence="18">
    <location>
        <begin position="100"/>
        <end position="117"/>
    </location>
</feature>
<accession>A0A7Y6MXE8</accession>
<comment type="function">
    <text evidence="12">Cytochrome bo(3) ubiquinol terminal oxidase is the component of the aerobic respiratory chain of E.coli that predominates when cells are grown at high aeration. Has proton pump activity across the membrane in addition to electron transfer, pumping 2 protons/electron.</text>
</comment>
<comment type="similarity">
    <text evidence="2 17">Belongs to the cytochrome c oxidase subunit 3 family.</text>
</comment>
<evidence type="ECO:0000256" key="13">
    <source>
        <dbReference type="ARBA" id="ARBA00030072"/>
    </source>
</evidence>
<reference evidence="20 21" key="1">
    <citation type="submission" date="2020-02" db="EMBL/GenBank/DDBJ databases">
        <title>Paraburkholderia simonii sp. nov. and Paraburkholderia youngii sp. nov. Brazilian and Mexican Mimosa-associated rhizobia.</title>
        <authorList>
            <person name="Mavima L."/>
            <person name="Beukes C.W."/>
            <person name="Chan W.Y."/>
            <person name="Palmer M."/>
            <person name="De Meyer S.E."/>
            <person name="James E.K."/>
            <person name="Venter S.N."/>
            <person name="Steenkamp E.T."/>
        </authorList>
    </citation>
    <scope>NUCLEOTIDE SEQUENCE [LARGE SCALE GENOMIC DNA]</scope>
    <source>
        <strain evidence="20 21">JPY169</strain>
    </source>
</reference>
<evidence type="ECO:0000256" key="5">
    <source>
        <dbReference type="ARBA" id="ARBA00022448"/>
    </source>
</evidence>
<dbReference type="Pfam" id="PF00510">
    <property type="entry name" value="COX3"/>
    <property type="match status" value="1"/>
</dbReference>
<evidence type="ECO:0000313" key="20">
    <source>
        <dbReference type="EMBL" id="NUX99671.1"/>
    </source>
</evidence>
<evidence type="ECO:0000256" key="9">
    <source>
        <dbReference type="ARBA" id="ARBA00022989"/>
    </source>
</evidence>
<evidence type="ECO:0000256" key="10">
    <source>
        <dbReference type="ARBA" id="ARBA00023002"/>
    </source>
</evidence>
<keyword evidence="5" id="KW-0813">Transport</keyword>
<dbReference type="GO" id="GO:0009486">
    <property type="term" value="F:cytochrome bo3 ubiquinol oxidase activity"/>
    <property type="evidence" value="ECO:0007669"/>
    <property type="project" value="InterPro"/>
</dbReference>
<dbReference type="GO" id="GO:0019646">
    <property type="term" value="P:aerobic electron transport chain"/>
    <property type="evidence" value="ECO:0007669"/>
    <property type="project" value="InterPro"/>
</dbReference>
<evidence type="ECO:0000256" key="7">
    <source>
        <dbReference type="ARBA" id="ARBA00022692"/>
    </source>
</evidence>
<evidence type="ECO:0000256" key="2">
    <source>
        <dbReference type="ARBA" id="ARBA00010581"/>
    </source>
</evidence>
<keyword evidence="6" id="KW-1003">Cell membrane</keyword>
<comment type="subunit">
    <text evidence="3">Heterooctamer of two A chains, two B chains, two C chains and two D chains.</text>
</comment>
<sequence length="206" mass="22727">MSTQTLIETIETEDEHARDGHDTGSRKVLGMWIYLMSDCILFGSLFASYAVLSGAFAGGPGPKGIFELPYVLAETFVLLLSSITCGYAMLAVHRRDQDTVLRWLTLTFILGAVFIGMEIHEFHHLISLGFGPQRSGFLSGFFALVGTHGLHVGSGLLWMAVLLHQVAIKGLTPTNVTRLSCLSLFWHFLDLVWICVFTIVYLIGAF</sequence>
<dbReference type="PANTHER" id="PTHR11403">
    <property type="entry name" value="CYTOCHROME C OXIDASE SUBUNIT III"/>
    <property type="match status" value="1"/>
</dbReference>
<evidence type="ECO:0000256" key="18">
    <source>
        <dbReference type="SAM" id="Phobius"/>
    </source>
</evidence>
<evidence type="ECO:0000256" key="11">
    <source>
        <dbReference type="ARBA" id="ARBA00023136"/>
    </source>
</evidence>
<comment type="subcellular location">
    <subcellularLocation>
        <location evidence="1 17">Cell membrane</location>
        <topology evidence="1 17">Multi-pass membrane protein</topology>
    </subcellularLocation>
</comment>
<dbReference type="EMBL" id="JAALDK010000001">
    <property type="protein sequence ID" value="NUX99671.1"/>
    <property type="molecule type" value="Genomic_DNA"/>
</dbReference>
<feature type="transmembrane region" description="Helical" evidence="18">
    <location>
        <begin position="32"/>
        <end position="56"/>
    </location>
</feature>
<feature type="transmembrane region" description="Helical" evidence="18">
    <location>
        <begin position="184"/>
        <end position="204"/>
    </location>
</feature>
<evidence type="ECO:0000259" key="19">
    <source>
        <dbReference type="PROSITE" id="PS50253"/>
    </source>
</evidence>
<dbReference type="NCBIfam" id="TIGR02842">
    <property type="entry name" value="CyoC"/>
    <property type="match status" value="1"/>
</dbReference>
<dbReference type="Gene3D" id="1.20.120.80">
    <property type="entry name" value="Cytochrome c oxidase, subunit III, four-helix bundle"/>
    <property type="match status" value="1"/>
</dbReference>
<dbReference type="InterPro" id="IPR035973">
    <property type="entry name" value="Cyt_c_oxidase_su3-like_sf"/>
</dbReference>